<evidence type="ECO:0000313" key="1">
    <source>
        <dbReference type="EMBL" id="TGZ56367.1"/>
    </source>
</evidence>
<gene>
    <name evidence="1" type="ORF">DBV15_08853</name>
</gene>
<reference evidence="1 2" key="1">
    <citation type="journal article" date="2019" name="Philos. Trans. R. Soc. Lond., B, Biol. Sci.">
        <title>Ant behaviour and brain gene expression of defending hosts depend on the ecological success of the intruding social parasite.</title>
        <authorList>
            <person name="Kaur R."/>
            <person name="Stoldt M."/>
            <person name="Jongepier E."/>
            <person name="Feldmeyer B."/>
            <person name="Menzel F."/>
            <person name="Bornberg-Bauer E."/>
            <person name="Foitzik S."/>
        </authorList>
    </citation>
    <scope>NUCLEOTIDE SEQUENCE [LARGE SCALE GENOMIC DNA]</scope>
    <source>
        <tissue evidence="1">Whole body</tissue>
    </source>
</reference>
<dbReference type="Proteomes" id="UP000310200">
    <property type="component" value="Unassembled WGS sequence"/>
</dbReference>
<proteinExistence type="predicted"/>
<dbReference type="AlphaFoldDB" id="A0A4S2L7F1"/>
<sequence length="102" mass="11733">MLDATIRTLVDVEVRWEIRADSDDTVWDKGDDLRAYELPSCIFARSADRKTVKNYKIYTFIHGAVWASFPAQQTGSTLLIVSAQFEKIYYNRKILLDTNDPA</sequence>
<comment type="caution">
    <text evidence="1">The sequence shown here is derived from an EMBL/GenBank/DDBJ whole genome shotgun (WGS) entry which is preliminary data.</text>
</comment>
<protein>
    <submittedName>
        <fullName evidence="1">Uncharacterized protein</fullName>
    </submittedName>
</protein>
<keyword evidence="2" id="KW-1185">Reference proteome</keyword>
<dbReference type="EMBL" id="QBLH01000343">
    <property type="protein sequence ID" value="TGZ56367.1"/>
    <property type="molecule type" value="Genomic_DNA"/>
</dbReference>
<name>A0A4S2L7F1_9HYME</name>
<organism evidence="1 2">
    <name type="scientific">Temnothorax longispinosus</name>
    <dbReference type="NCBI Taxonomy" id="300112"/>
    <lineage>
        <taxon>Eukaryota</taxon>
        <taxon>Metazoa</taxon>
        <taxon>Ecdysozoa</taxon>
        <taxon>Arthropoda</taxon>
        <taxon>Hexapoda</taxon>
        <taxon>Insecta</taxon>
        <taxon>Pterygota</taxon>
        <taxon>Neoptera</taxon>
        <taxon>Endopterygota</taxon>
        <taxon>Hymenoptera</taxon>
        <taxon>Apocrita</taxon>
        <taxon>Aculeata</taxon>
        <taxon>Formicoidea</taxon>
        <taxon>Formicidae</taxon>
        <taxon>Myrmicinae</taxon>
        <taxon>Temnothorax</taxon>
    </lineage>
</organism>
<evidence type="ECO:0000313" key="2">
    <source>
        <dbReference type="Proteomes" id="UP000310200"/>
    </source>
</evidence>
<accession>A0A4S2L7F1</accession>